<feature type="region of interest" description="Disordered" evidence="1">
    <location>
        <begin position="1"/>
        <end position="39"/>
    </location>
</feature>
<proteinExistence type="predicted"/>
<protein>
    <submittedName>
        <fullName evidence="2">Uncharacterized protein</fullName>
    </submittedName>
</protein>
<accession>A0A8H2X593</accession>
<evidence type="ECO:0000256" key="1">
    <source>
        <dbReference type="SAM" id="MobiDB-lite"/>
    </source>
</evidence>
<comment type="caution">
    <text evidence="2">The sequence shown here is derived from an EMBL/GenBank/DDBJ whole genome shotgun (WGS) entry which is preliminary data.</text>
</comment>
<evidence type="ECO:0000313" key="3">
    <source>
        <dbReference type="Proteomes" id="UP000663831"/>
    </source>
</evidence>
<dbReference type="EMBL" id="CAJMWV010000857">
    <property type="protein sequence ID" value="CAE6418279.1"/>
    <property type="molecule type" value="Genomic_DNA"/>
</dbReference>
<gene>
    <name evidence="2" type="ORF">RDB_LOCUS29543</name>
</gene>
<dbReference type="AlphaFoldDB" id="A0A8H2X593"/>
<organism evidence="2 3">
    <name type="scientific">Rhizoctonia solani</name>
    <dbReference type="NCBI Taxonomy" id="456999"/>
    <lineage>
        <taxon>Eukaryota</taxon>
        <taxon>Fungi</taxon>
        <taxon>Dikarya</taxon>
        <taxon>Basidiomycota</taxon>
        <taxon>Agaricomycotina</taxon>
        <taxon>Agaricomycetes</taxon>
        <taxon>Cantharellales</taxon>
        <taxon>Ceratobasidiaceae</taxon>
        <taxon>Rhizoctonia</taxon>
    </lineage>
</organism>
<dbReference type="Gene3D" id="3.30.420.10">
    <property type="entry name" value="Ribonuclease H-like superfamily/Ribonuclease H"/>
    <property type="match status" value="1"/>
</dbReference>
<sequence length="300" mass="33702">MGQPPNPNSNNPSDSESESDSDTEESPEQPSDYRPPTVAQAEEALKALEEALRTPLPSGGYKYTELDRVTAERCAAVKACLNQFLKAEPKGKGFIQASMDAARVQGRGAPYARTIRKWTRRLIRDGDLPGNPHRWWNVSILEDEDVSAAIKLRLQQVGKYACAQDVVEFLRNAESRDSTLQETARQLGTQVIFLPKYHCELTMIEQCWGFAKRDYRDNPPNSNPKVLKANALKAVNLVPILSMRKFGARAQRFVDGYHSGMNGSQAIGWATKVFRHHREPPNHIPYDEIAPGYVHMILDE</sequence>
<dbReference type="GO" id="GO:0003676">
    <property type="term" value="F:nucleic acid binding"/>
    <property type="evidence" value="ECO:0007669"/>
    <property type="project" value="InterPro"/>
</dbReference>
<dbReference type="Proteomes" id="UP000663831">
    <property type="component" value="Unassembled WGS sequence"/>
</dbReference>
<reference evidence="2" key="1">
    <citation type="submission" date="2021-01" db="EMBL/GenBank/DDBJ databases">
        <authorList>
            <person name="Kaushik A."/>
        </authorList>
    </citation>
    <scope>NUCLEOTIDE SEQUENCE</scope>
    <source>
        <strain evidence="2">AG3-1AP</strain>
    </source>
</reference>
<evidence type="ECO:0000313" key="2">
    <source>
        <dbReference type="EMBL" id="CAE6418279.1"/>
    </source>
</evidence>
<dbReference type="InterPro" id="IPR036397">
    <property type="entry name" value="RNaseH_sf"/>
</dbReference>
<feature type="compositionally biased region" description="Acidic residues" evidence="1">
    <location>
        <begin position="15"/>
        <end position="27"/>
    </location>
</feature>
<name>A0A8H2X593_9AGAM</name>